<name>A0AB39BE53_9MICO</name>
<feature type="domain" description="NADP-dependent oxidoreductase" evidence="1">
    <location>
        <begin position="13"/>
        <end position="309"/>
    </location>
</feature>
<sequence length="320" mass="35124">MQNFTALDADIYPLCLGSNTFGWTSEEAESYAVIDAYVEGGGTFIDTADNYSWWVEGNKGGESETIIGHWMRDRSARENVVIATKCGRHPEFAGLSRSSIHRAAEASLGRLGTDYIDILYSHRDDPAYPLEETVAAFDELRVAGKIKAVGLSNYSGDRIAEWMRIADENGFARPVALQPHLNLLFRREFETDLRPAIERFDLAVVPYFGLASGLLTGKYRTRDDIDASPRASMLEVYFSPEALEVVSALVEVADAHSVSPATAALAWLRVQPGVVAPVASASRVDQVQGLLDSTTMELTPEEMSRLDALSSELPIEKDEA</sequence>
<dbReference type="InterPro" id="IPR050523">
    <property type="entry name" value="AKR_Detox_Biosynth"/>
</dbReference>
<gene>
    <name evidence="2" type="ORF">ABFY20_14090</name>
</gene>
<organism evidence="2">
    <name type="scientific">Herbiconiux sp. A18JL235</name>
    <dbReference type="NCBI Taxonomy" id="3152363"/>
    <lineage>
        <taxon>Bacteria</taxon>
        <taxon>Bacillati</taxon>
        <taxon>Actinomycetota</taxon>
        <taxon>Actinomycetes</taxon>
        <taxon>Micrococcales</taxon>
        <taxon>Microbacteriaceae</taxon>
        <taxon>Herbiconiux</taxon>
    </lineage>
</organism>
<dbReference type="InterPro" id="IPR036812">
    <property type="entry name" value="NAD(P)_OxRdtase_dom_sf"/>
</dbReference>
<dbReference type="PROSITE" id="PS00062">
    <property type="entry name" value="ALDOKETO_REDUCTASE_2"/>
    <property type="match status" value="1"/>
</dbReference>
<dbReference type="InterPro" id="IPR023210">
    <property type="entry name" value="NADP_OxRdtase_dom"/>
</dbReference>
<protein>
    <submittedName>
        <fullName evidence="2">Aldo/keto reductase</fullName>
    </submittedName>
</protein>
<dbReference type="SUPFAM" id="SSF51430">
    <property type="entry name" value="NAD(P)-linked oxidoreductase"/>
    <property type="match status" value="1"/>
</dbReference>
<evidence type="ECO:0000313" key="2">
    <source>
        <dbReference type="EMBL" id="XDI04453.1"/>
    </source>
</evidence>
<dbReference type="PANTHER" id="PTHR43364">
    <property type="entry name" value="NADH-SPECIFIC METHYLGLYOXAL REDUCTASE-RELATED"/>
    <property type="match status" value="1"/>
</dbReference>
<evidence type="ECO:0000259" key="1">
    <source>
        <dbReference type="Pfam" id="PF00248"/>
    </source>
</evidence>
<dbReference type="GO" id="GO:0005829">
    <property type="term" value="C:cytosol"/>
    <property type="evidence" value="ECO:0007669"/>
    <property type="project" value="TreeGrafter"/>
</dbReference>
<dbReference type="AlphaFoldDB" id="A0AB39BE53"/>
<dbReference type="Pfam" id="PF00248">
    <property type="entry name" value="Aldo_ket_red"/>
    <property type="match status" value="1"/>
</dbReference>
<dbReference type="Gene3D" id="3.20.20.100">
    <property type="entry name" value="NADP-dependent oxidoreductase domain"/>
    <property type="match status" value="1"/>
</dbReference>
<dbReference type="PANTHER" id="PTHR43364:SF6">
    <property type="entry name" value="OXIDOREDUCTASE-RELATED"/>
    <property type="match status" value="1"/>
</dbReference>
<dbReference type="RefSeq" id="WP_368496853.1">
    <property type="nucleotide sequence ID" value="NZ_CP162511.1"/>
</dbReference>
<reference evidence="2" key="1">
    <citation type="submission" date="2024-05" db="EMBL/GenBank/DDBJ databases">
        <title>Herbiconiux sp. A18JL235.</title>
        <authorList>
            <person name="Zhang G."/>
        </authorList>
    </citation>
    <scope>NUCLEOTIDE SEQUENCE</scope>
    <source>
        <strain evidence="2">A18JL235</strain>
    </source>
</reference>
<accession>A0AB39BE53</accession>
<dbReference type="InterPro" id="IPR018170">
    <property type="entry name" value="Aldo/ket_reductase_CS"/>
</dbReference>
<dbReference type="GO" id="GO:0016491">
    <property type="term" value="F:oxidoreductase activity"/>
    <property type="evidence" value="ECO:0007669"/>
    <property type="project" value="InterPro"/>
</dbReference>
<dbReference type="EMBL" id="CP162511">
    <property type="protein sequence ID" value="XDI04453.1"/>
    <property type="molecule type" value="Genomic_DNA"/>
</dbReference>
<proteinExistence type="predicted"/>